<dbReference type="EMBL" id="QPJT01000039">
    <property type="protein sequence ID" value="RCX09082.1"/>
    <property type="molecule type" value="Genomic_DNA"/>
</dbReference>
<reference evidence="1 2" key="1">
    <citation type="submission" date="2018-07" db="EMBL/GenBank/DDBJ databases">
        <title>Genomic Encyclopedia of Type Strains, Phase IV (KMG-IV): sequencing the most valuable type-strain genomes for metagenomic binning, comparative biology and taxonomic classification.</title>
        <authorList>
            <person name="Goeker M."/>
        </authorList>
    </citation>
    <scope>NUCLEOTIDE SEQUENCE [LARGE SCALE GENOMIC DNA]</scope>
    <source>
        <strain evidence="1 2">DSM 27016</strain>
    </source>
</reference>
<evidence type="ECO:0000313" key="2">
    <source>
        <dbReference type="Proteomes" id="UP000253034"/>
    </source>
</evidence>
<gene>
    <name evidence="1" type="ORF">DFR58_13921</name>
</gene>
<evidence type="ECO:0000313" key="1">
    <source>
        <dbReference type="EMBL" id="RCX09082.1"/>
    </source>
</evidence>
<proteinExistence type="predicted"/>
<keyword evidence="2" id="KW-1185">Reference proteome</keyword>
<dbReference type="Proteomes" id="UP000253034">
    <property type="component" value="Unassembled WGS sequence"/>
</dbReference>
<organism evidence="1 2">
    <name type="scientific">Anaerobacterium chartisolvens</name>
    <dbReference type="NCBI Taxonomy" id="1297424"/>
    <lineage>
        <taxon>Bacteria</taxon>
        <taxon>Bacillati</taxon>
        <taxon>Bacillota</taxon>
        <taxon>Clostridia</taxon>
        <taxon>Eubacteriales</taxon>
        <taxon>Oscillospiraceae</taxon>
        <taxon>Anaerobacterium</taxon>
    </lineage>
</organism>
<sequence>MAYKRVKVRLKEGVTNTEFWRATYCSDSNLGIRLIPDLKNMKREYLDGKLYKYGSLEVEVPVAYYSRETETVNDTFIEYGYIKEGKDIWEVVE</sequence>
<dbReference type="AlphaFoldDB" id="A0A369AIA2"/>
<name>A0A369AIA2_9FIRM</name>
<dbReference type="OrthoDB" id="1910970at2"/>
<comment type="caution">
    <text evidence="1">The sequence shown here is derived from an EMBL/GenBank/DDBJ whole genome shotgun (WGS) entry which is preliminary data.</text>
</comment>
<dbReference type="RefSeq" id="WP_114300077.1">
    <property type="nucleotide sequence ID" value="NZ_QPJT01000039.1"/>
</dbReference>
<protein>
    <submittedName>
        <fullName evidence="1">Uncharacterized protein</fullName>
    </submittedName>
</protein>
<accession>A0A369AIA2</accession>